<organism evidence="3 4">
    <name type="scientific">Crossiella equi</name>
    <dbReference type="NCBI Taxonomy" id="130796"/>
    <lineage>
        <taxon>Bacteria</taxon>
        <taxon>Bacillati</taxon>
        <taxon>Actinomycetota</taxon>
        <taxon>Actinomycetes</taxon>
        <taxon>Pseudonocardiales</taxon>
        <taxon>Pseudonocardiaceae</taxon>
        <taxon>Crossiella</taxon>
    </lineage>
</organism>
<dbReference type="Pfam" id="PF26078">
    <property type="entry name" value="Baseplate_J_M"/>
    <property type="match status" value="1"/>
</dbReference>
<feature type="domain" description="Baseplate J-like central" evidence="2">
    <location>
        <begin position="837"/>
        <end position="902"/>
    </location>
</feature>
<evidence type="ECO:0000313" key="3">
    <source>
        <dbReference type="EMBL" id="MBP2477029.1"/>
    </source>
</evidence>
<gene>
    <name evidence="3" type="ORF">JOF53_005901</name>
</gene>
<comment type="caution">
    <text evidence="3">The sequence shown here is derived from an EMBL/GenBank/DDBJ whole genome shotgun (WGS) entry which is preliminary data.</text>
</comment>
<sequence length="1023" mass="111066">MSRRDRIRERRWNGIDGVEVGDDGRTLTVTFLAKAPRQLLPRNFRVDGGRRVTGLKVLSVRTEAREEPDLDDRVHLTLDRAGDSSVYTLHLVRPNAYGRPGTEPYEGFDPRYAHAAFDFRRTCPADLDCVRPPEHRPAPVAGPDINYLARDYEALRRLLLDRMTLTVAPWTERHVPDLGVTLVELLANVGDEIGYRQDAVATEAYLDTARRRVSVRRHARLVDYAMHDGCNARAFLALETGHTHTLAAGDYRFLSVDLRHLPPEQRPELPVVLSDEDLENLPPGAVLEVFEPLRDCPLTVRTQHNTIRFWTWGDEERELPKGSTRATLVDDDLCLRPGDLVIIEEVRGPASGAPADADPAHRQAVRLTSVTRDRDELYDQPVLEVTWAAEDALTFTAVLAAVGGPDCCLLTDLTVARGNVLLADHGRSLRFCGAGPECVPVPPGPLSPPTCAPPEFGCPDRAGGDPAVSFLQALIDQTGAHEPIDPDDVRHLVSTLGAAEVARVGLGTTLARGSTEHEVVRPEYTADQHTALRALLAQVTYPLLPRPFRPVLRHAPVTQRVPFPLPSVVAAGQAELLAGIPARALAWVTDRWRAAREGTAPNRRELARLAILFGDRELARRKITERPEPALRELLAAWDELLARKLARLRVLAGRALAGTVLDDGFAWEVRHSWGPAYADGLHPDSATLTGSARGALRTDPRQALPAVVVAADDGPAWTPRRDLLASGPRDRHLVGELTEDTPPRLRVRFGDGRHGEPPAPGQTIEVSYRIGTGTAGNVGAEAITHLVLCCGGVQDLVTRVRNPLPATGGVEPETIRQVRVLAPLAPRRELLRAVTAADYARLASEVPGVQRAAAQLRWNGSGREAHVAVDPLGTGTPTAELLARVTAALTPARRIGHRLHVGPATLVPLDLELHVCVAEGYQRGHVLTALRTALGPGPGGFFHPDALTFGEGVRISALVARAAAVPGVLTARVTRLRRRFAQDNGELAAGLLALGPLEVAQLDNDPDRPENGRLTIVPGGAR</sequence>
<dbReference type="InterPro" id="IPR011749">
    <property type="entry name" value="CHP02243"/>
</dbReference>
<keyword evidence="4" id="KW-1185">Reference proteome</keyword>
<evidence type="ECO:0000256" key="1">
    <source>
        <dbReference type="SAM" id="MobiDB-lite"/>
    </source>
</evidence>
<dbReference type="InterPro" id="IPR058531">
    <property type="entry name" value="Baseplate_J_M"/>
</dbReference>
<dbReference type="NCBIfam" id="TIGR02243">
    <property type="entry name" value="putative baseplate assembly protein"/>
    <property type="match status" value="1"/>
</dbReference>
<dbReference type="Proteomes" id="UP001519363">
    <property type="component" value="Unassembled WGS sequence"/>
</dbReference>
<proteinExistence type="predicted"/>
<dbReference type="EMBL" id="JAGIOO010000001">
    <property type="protein sequence ID" value="MBP2477029.1"/>
    <property type="molecule type" value="Genomic_DNA"/>
</dbReference>
<protein>
    <submittedName>
        <fullName evidence="3">Phage baseplate assembly protein</fullName>
    </submittedName>
</protein>
<evidence type="ECO:0000259" key="2">
    <source>
        <dbReference type="Pfam" id="PF26078"/>
    </source>
</evidence>
<name>A0ABS5AKD2_9PSEU</name>
<reference evidence="3 4" key="1">
    <citation type="submission" date="2021-03" db="EMBL/GenBank/DDBJ databases">
        <title>Sequencing the genomes of 1000 actinobacteria strains.</title>
        <authorList>
            <person name="Klenk H.-P."/>
        </authorList>
    </citation>
    <scope>NUCLEOTIDE SEQUENCE [LARGE SCALE GENOMIC DNA]</scope>
    <source>
        <strain evidence="3 4">DSM 44580</strain>
    </source>
</reference>
<evidence type="ECO:0000313" key="4">
    <source>
        <dbReference type="Proteomes" id="UP001519363"/>
    </source>
</evidence>
<dbReference type="RefSeq" id="WP_209707359.1">
    <property type="nucleotide sequence ID" value="NZ_JAGIOO010000001.1"/>
</dbReference>
<accession>A0ABS5AKD2</accession>
<feature type="region of interest" description="Disordered" evidence="1">
    <location>
        <begin position="1003"/>
        <end position="1023"/>
    </location>
</feature>